<accession>A0A6B0U606</accession>
<dbReference type="EMBL" id="GIFC01005899">
    <property type="protein sequence ID" value="MXU87982.1"/>
    <property type="molecule type" value="Transcribed_RNA"/>
</dbReference>
<protein>
    <submittedName>
        <fullName evidence="1">Putative secreted protein</fullName>
    </submittedName>
</protein>
<sequence length="99" mass="11340">MLTLFIISTIFKGRVTSFLTSLPFQSDPLQFVSLVDVTRKNYRICFLNHNDPVVYDDESFNDYDNFEKFVRIGSECFITGDGGDDSKVIKINNDKKTPS</sequence>
<reference evidence="1" key="1">
    <citation type="submission" date="2019-12" db="EMBL/GenBank/DDBJ databases">
        <title>An insight into the sialome of adult female Ixodes ricinus ticks feeding for 6 days.</title>
        <authorList>
            <person name="Perner J."/>
            <person name="Ribeiro J.M.C."/>
        </authorList>
    </citation>
    <scope>NUCLEOTIDE SEQUENCE</scope>
    <source>
        <strain evidence="1">Semi-engorged</strain>
        <tissue evidence="1">Salivary glands</tissue>
    </source>
</reference>
<dbReference type="AlphaFoldDB" id="A0A6B0U606"/>
<evidence type="ECO:0000313" key="1">
    <source>
        <dbReference type="EMBL" id="MXU87982.1"/>
    </source>
</evidence>
<name>A0A6B0U606_IXORI</name>
<proteinExistence type="predicted"/>
<organism evidence="1">
    <name type="scientific">Ixodes ricinus</name>
    <name type="common">Common tick</name>
    <name type="synonym">Acarus ricinus</name>
    <dbReference type="NCBI Taxonomy" id="34613"/>
    <lineage>
        <taxon>Eukaryota</taxon>
        <taxon>Metazoa</taxon>
        <taxon>Ecdysozoa</taxon>
        <taxon>Arthropoda</taxon>
        <taxon>Chelicerata</taxon>
        <taxon>Arachnida</taxon>
        <taxon>Acari</taxon>
        <taxon>Parasitiformes</taxon>
        <taxon>Ixodida</taxon>
        <taxon>Ixodoidea</taxon>
        <taxon>Ixodidae</taxon>
        <taxon>Ixodinae</taxon>
        <taxon>Ixodes</taxon>
    </lineage>
</organism>